<dbReference type="Proteomes" id="UP000271889">
    <property type="component" value="Unassembled WGS sequence"/>
</dbReference>
<sequence>MDVTQITFTIQKGLMIDQVTKDTMRKDDRLNNYGDAGVKTSMVRSCEKKGRRPYLQISHLEHIPRKRPRERPKLR</sequence>
<accession>A0A3P7MZX1</accession>
<dbReference type="EMBL" id="UYRV01108194">
    <property type="protein sequence ID" value="VDN24101.1"/>
    <property type="molecule type" value="Genomic_DNA"/>
</dbReference>
<proteinExistence type="predicted"/>
<name>A0A3P7MZX1_CYLGO</name>
<organism evidence="1 2">
    <name type="scientific">Cylicostephanus goldi</name>
    <name type="common">Nematode worm</name>
    <dbReference type="NCBI Taxonomy" id="71465"/>
    <lineage>
        <taxon>Eukaryota</taxon>
        <taxon>Metazoa</taxon>
        <taxon>Ecdysozoa</taxon>
        <taxon>Nematoda</taxon>
        <taxon>Chromadorea</taxon>
        <taxon>Rhabditida</taxon>
        <taxon>Rhabditina</taxon>
        <taxon>Rhabditomorpha</taxon>
        <taxon>Strongyloidea</taxon>
        <taxon>Strongylidae</taxon>
        <taxon>Cylicostephanus</taxon>
    </lineage>
</organism>
<dbReference type="AlphaFoldDB" id="A0A3P7MZX1"/>
<keyword evidence="2" id="KW-1185">Reference proteome</keyword>
<evidence type="ECO:0000313" key="2">
    <source>
        <dbReference type="Proteomes" id="UP000271889"/>
    </source>
</evidence>
<gene>
    <name evidence="1" type="ORF">CGOC_LOCUS9752</name>
</gene>
<evidence type="ECO:0000313" key="1">
    <source>
        <dbReference type="EMBL" id="VDN24101.1"/>
    </source>
</evidence>
<protein>
    <submittedName>
        <fullName evidence="1">Uncharacterized protein</fullName>
    </submittedName>
</protein>
<reference evidence="1 2" key="1">
    <citation type="submission" date="2018-11" db="EMBL/GenBank/DDBJ databases">
        <authorList>
            <consortium name="Pathogen Informatics"/>
        </authorList>
    </citation>
    <scope>NUCLEOTIDE SEQUENCE [LARGE SCALE GENOMIC DNA]</scope>
</reference>